<gene>
    <name evidence="1" type="ORF">BJP34_32500</name>
</gene>
<accession>A0A1D8U152</accession>
<dbReference type="EMBL" id="CP017599">
    <property type="protein sequence ID" value="AOX03524.1"/>
    <property type="molecule type" value="Genomic_DNA"/>
</dbReference>
<dbReference type="AlphaFoldDB" id="A0A1D8U152"/>
<organism evidence="1 2">
    <name type="scientific">Moorena producens PAL-8-15-08-1</name>
    <dbReference type="NCBI Taxonomy" id="1458985"/>
    <lineage>
        <taxon>Bacteria</taxon>
        <taxon>Bacillati</taxon>
        <taxon>Cyanobacteriota</taxon>
        <taxon>Cyanophyceae</taxon>
        <taxon>Coleofasciculales</taxon>
        <taxon>Coleofasciculaceae</taxon>
        <taxon>Moorena</taxon>
    </lineage>
</organism>
<evidence type="ECO:0000313" key="1">
    <source>
        <dbReference type="EMBL" id="AOX03524.1"/>
    </source>
</evidence>
<proteinExistence type="predicted"/>
<sequence length="74" mass="8537">MALSKQYKFVKVRLQVQMARSEDGQIGRWPDEIDVQLIQELTRIPTFSKAGILVNWYNVVYCQGNLVLVQGKPK</sequence>
<name>A0A1D8U152_9CYAN</name>
<evidence type="ECO:0000313" key="2">
    <source>
        <dbReference type="Proteomes" id="UP000177870"/>
    </source>
</evidence>
<protein>
    <submittedName>
        <fullName evidence="1">Uncharacterized protein</fullName>
    </submittedName>
</protein>
<dbReference type="Proteomes" id="UP000177870">
    <property type="component" value="Chromosome"/>
</dbReference>
<dbReference type="KEGG" id="mpro:BJP34_32500"/>
<reference evidence="2" key="1">
    <citation type="submission" date="2016-10" db="EMBL/GenBank/DDBJ databases">
        <title>Comparative genomics uncovers the prolific and rare metabolic potential of the cyanobacterial genus Moorea.</title>
        <authorList>
            <person name="Leao T."/>
            <person name="Castelao G."/>
            <person name="Korobeynikov A."/>
            <person name="Monroe E.A."/>
            <person name="Podell S."/>
            <person name="Glukhov E."/>
            <person name="Allen E."/>
            <person name="Gerwick W.H."/>
            <person name="Gerwick L."/>
        </authorList>
    </citation>
    <scope>NUCLEOTIDE SEQUENCE [LARGE SCALE GENOMIC DNA]</scope>
    <source>
        <strain evidence="2">PAL-8-15-08-1</strain>
    </source>
</reference>